<dbReference type="AlphaFoldDB" id="A0A5P1FHQ6"/>
<keyword evidence="4" id="KW-1185">Reference proteome</keyword>
<gene>
    <name evidence="3" type="ORF">A4U43_C02F11520</name>
</gene>
<sequence>MSTILKLSCLSLAILYFSRGAFGECNISSIKLSQSSTGVLVQGKIEYEVTLSNDCICSQSSLYVSCDGFKTTEPVDPNVFKVEGSRCIINNGLPVFQDNPVKFKYAWDHQFDLRPVQSQVNCS</sequence>
<dbReference type="GO" id="GO:0001709">
    <property type="term" value="P:cell fate determination"/>
    <property type="evidence" value="ECO:0007669"/>
    <property type="project" value="TreeGrafter"/>
</dbReference>
<dbReference type="Gramene" id="ONK77858">
    <property type="protein sequence ID" value="ONK77858"/>
    <property type="gene ID" value="A4U43_C02F11520"/>
</dbReference>
<reference evidence="4" key="1">
    <citation type="journal article" date="2017" name="Nat. Commun.">
        <title>The asparagus genome sheds light on the origin and evolution of a young Y chromosome.</title>
        <authorList>
            <person name="Harkess A."/>
            <person name="Zhou J."/>
            <person name="Xu C."/>
            <person name="Bowers J.E."/>
            <person name="Van der Hulst R."/>
            <person name="Ayyampalayam S."/>
            <person name="Mercati F."/>
            <person name="Riccardi P."/>
            <person name="McKain M.R."/>
            <person name="Kakrana A."/>
            <person name="Tang H."/>
            <person name="Ray J."/>
            <person name="Groenendijk J."/>
            <person name="Arikit S."/>
            <person name="Mathioni S.M."/>
            <person name="Nakano M."/>
            <person name="Shan H."/>
            <person name="Telgmann-Rauber A."/>
            <person name="Kanno A."/>
            <person name="Yue Z."/>
            <person name="Chen H."/>
            <person name="Li W."/>
            <person name="Chen Y."/>
            <person name="Xu X."/>
            <person name="Zhang Y."/>
            <person name="Luo S."/>
            <person name="Chen H."/>
            <person name="Gao J."/>
            <person name="Mao Z."/>
            <person name="Pires J.C."/>
            <person name="Luo M."/>
            <person name="Kudrna D."/>
            <person name="Wing R.A."/>
            <person name="Meyers B.C."/>
            <person name="Yi K."/>
            <person name="Kong H."/>
            <person name="Lavrijsen P."/>
            <person name="Sunseri F."/>
            <person name="Falavigna A."/>
            <person name="Ye Y."/>
            <person name="Leebens-Mack J.H."/>
            <person name="Chen G."/>
        </authorList>
    </citation>
    <scope>NUCLEOTIDE SEQUENCE [LARGE SCALE GENOMIC DNA]</scope>
    <source>
        <strain evidence="4">cv. DH0086</strain>
    </source>
</reference>
<dbReference type="OMA" id="TISNNCA"/>
<dbReference type="EMBL" id="CM007382">
    <property type="protein sequence ID" value="ONK77858.1"/>
    <property type="molecule type" value="Genomic_DNA"/>
</dbReference>
<organism evidence="3 4">
    <name type="scientific">Asparagus officinalis</name>
    <name type="common">Garden asparagus</name>
    <dbReference type="NCBI Taxonomy" id="4686"/>
    <lineage>
        <taxon>Eukaryota</taxon>
        <taxon>Viridiplantae</taxon>
        <taxon>Streptophyta</taxon>
        <taxon>Embryophyta</taxon>
        <taxon>Tracheophyta</taxon>
        <taxon>Spermatophyta</taxon>
        <taxon>Magnoliopsida</taxon>
        <taxon>Liliopsida</taxon>
        <taxon>Asparagales</taxon>
        <taxon>Asparagaceae</taxon>
        <taxon>Asparagoideae</taxon>
        <taxon>Asparagus</taxon>
    </lineage>
</organism>
<feature type="signal peptide" evidence="2">
    <location>
        <begin position="1"/>
        <end position="23"/>
    </location>
</feature>
<evidence type="ECO:0000256" key="1">
    <source>
        <dbReference type="ARBA" id="ARBA00022729"/>
    </source>
</evidence>
<protein>
    <submittedName>
        <fullName evidence="3">Uncharacterized protein</fullName>
    </submittedName>
</protein>
<dbReference type="Proteomes" id="UP000243459">
    <property type="component" value="Chromosome 2"/>
</dbReference>
<proteinExistence type="predicted"/>
<dbReference type="PANTHER" id="PTHR33184:SF72">
    <property type="entry name" value="BETA-1,3-N-ACETYLGLUCOSAMINYLTRANSFERASE FAMILY PROTEIN"/>
    <property type="match status" value="1"/>
</dbReference>
<dbReference type="PANTHER" id="PTHR33184">
    <property type="entry name" value="PROTEIN TAPETUM DETERMINANT 1-LIKE-RELATED"/>
    <property type="match status" value="1"/>
</dbReference>
<name>A0A5P1FHQ6_ASPOF</name>
<accession>A0A5P1FHQ6</accession>
<dbReference type="InterPro" id="IPR040361">
    <property type="entry name" value="TPD1"/>
</dbReference>
<dbReference type="Pfam" id="PF24068">
    <property type="entry name" value="TPD1_C"/>
    <property type="match status" value="1"/>
</dbReference>
<evidence type="ECO:0000256" key="2">
    <source>
        <dbReference type="SAM" id="SignalP"/>
    </source>
</evidence>
<evidence type="ECO:0000313" key="3">
    <source>
        <dbReference type="EMBL" id="ONK77858.1"/>
    </source>
</evidence>
<feature type="chain" id="PRO_5024275737" evidence="2">
    <location>
        <begin position="24"/>
        <end position="123"/>
    </location>
</feature>
<keyword evidence="1 2" id="KW-0732">Signal</keyword>
<evidence type="ECO:0000313" key="4">
    <source>
        <dbReference type="Proteomes" id="UP000243459"/>
    </source>
</evidence>